<name>A0A1H3N2B7_9ACTN</name>
<dbReference type="RefSeq" id="WP_170856859.1">
    <property type="nucleotide sequence ID" value="NZ_FNOT01000012.1"/>
</dbReference>
<organism evidence="3 4">
    <name type="scientific">Geodermatophilus africanus</name>
    <dbReference type="NCBI Taxonomy" id="1137993"/>
    <lineage>
        <taxon>Bacteria</taxon>
        <taxon>Bacillati</taxon>
        <taxon>Actinomycetota</taxon>
        <taxon>Actinomycetes</taxon>
        <taxon>Geodermatophilales</taxon>
        <taxon>Geodermatophilaceae</taxon>
        <taxon>Geodermatophilus</taxon>
    </lineage>
</organism>
<sequence>MRTATAGWAGAAVAVVLGACTSTVAGTASPGGPPDLETALSGELPGSRRVDAPPPPWQLCTTAPGTPAPRLDPALGEPVAAGHSSGEVTLHLYAWATSVPMVAAAILAQAEAEAPDCASAPPSPDAGPGGRVVRSVDDWAGSGWTGVRIRTEVPGPDASVRETRLVRSDEVVVLVVATGGDPVSRVVDDHLAAVADRLG</sequence>
<dbReference type="STRING" id="1137993.SAMN05660209_03827"/>
<accession>A0A1H3N2B7</accession>
<proteinExistence type="predicted"/>
<feature type="signal peptide" evidence="2">
    <location>
        <begin position="1"/>
        <end position="25"/>
    </location>
</feature>
<dbReference type="PROSITE" id="PS51257">
    <property type="entry name" value="PROKAR_LIPOPROTEIN"/>
    <property type="match status" value="1"/>
</dbReference>
<dbReference type="AlphaFoldDB" id="A0A1H3N2B7"/>
<feature type="region of interest" description="Disordered" evidence="1">
    <location>
        <begin position="25"/>
        <end position="70"/>
    </location>
</feature>
<evidence type="ECO:0000256" key="2">
    <source>
        <dbReference type="SAM" id="SignalP"/>
    </source>
</evidence>
<dbReference type="EMBL" id="FNOT01000012">
    <property type="protein sequence ID" value="SDY83057.1"/>
    <property type="molecule type" value="Genomic_DNA"/>
</dbReference>
<evidence type="ECO:0000256" key="1">
    <source>
        <dbReference type="SAM" id="MobiDB-lite"/>
    </source>
</evidence>
<reference evidence="4" key="1">
    <citation type="submission" date="2016-10" db="EMBL/GenBank/DDBJ databases">
        <authorList>
            <person name="Varghese N."/>
            <person name="Submissions S."/>
        </authorList>
    </citation>
    <scope>NUCLEOTIDE SEQUENCE [LARGE SCALE GENOMIC DNA]</scope>
    <source>
        <strain evidence="4">DSM 45422</strain>
    </source>
</reference>
<evidence type="ECO:0000313" key="4">
    <source>
        <dbReference type="Proteomes" id="UP000198921"/>
    </source>
</evidence>
<gene>
    <name evidence="3" type="ORF">SAMN05660209_03827</name>
</gene>
<evidence type="ECO:0008006" key="5">
    <source>
        <dbReference type="Google" id="ProtNLM"/>
    </source>
</evidence>
<keyword evidence="4" id="KW-1185">Reference proteome</keyword>
<feature type="chain" id="PRO_5039408839" description="PknH-like extracellular domain-containing protein" evidence="2">
    <location>
        <begin position="26"/>
        <end position="199"/>
    </location>
</feature>
<protein>
    <recommendedName>
        <fullName evidence="5">PknH-like extracellular domain-containing protein</fullName>
    </recommendedName>
</protein>
<evidence type="ECO:0000313" key="3">
    <source>
        <dbReference type="EMBL" id="SDY83057.1"/>
    </source>
</evidence>
<keyword evidence="2" id="KW-0732">Signal</keyword>
<dbReference type="Proteomes" id="UP000198921">
    <property type="component" value="Unassembled WGS sequence"/>
</dbReference>